<proteinExistence type="predicted"/>
<feature type="transmembrane region" description="Helical" evidence="6">
    <location>
        <begin position="374"/>
        <end position="393"/>
    </location>
</feature>
<feature type="transmembrane region" description="Helical" evidence="6">
    <location>
        <begin position="351"/>
        <end position="368"/>
    </location>
</feature>
<feature type="transmembrane region" description="Helical" evidence="6">
    <location>
        <begin position="218"/>
        <end position="240"/>
    </location>
</feature>
<comment type="subcellular location">
    <subcellularLocation>
        <location evidence="1">Cell membrane</location>
        <topology evidence="1">Multi-pass membrane protein</topology>
    </subcellularLocation>
</comment>
<keyword evidence="9" id="KW-1185">Reference proteome</keyword>
<keyword evidence="5 6" id="KW-0472">Membrane</keyword>
<feature type="transmembrane region" description="Helical" evidence="6">
    <location>
        <begin position="252"/>
        <end position="270"/>
    </location>
</feature>
<dbReference type="CDD" id="cd17324">
    <property type="entry name" value="MFS_NepI_like"/>
    <property type="match status" value="1"/>
</dbReference>
<comment type="caution">
    <text evidence="8">The sequence shown here is derived from an EMBL/GenBank/DDBJ whole genome shotgun (WGS) entry which is preliminary data.</text>
</comment>
<dbReference type="PANTHER" id="PTHR43124">
    <property type="entry name" value="PURINE EFFLUX PUMP PBUE"/>
    <property type="match status" value="1"/>
</dbReference>
<evidence type="ECO:0000256" key="2">
    <source>
        <dbReference type="ARBA" id="ARBA00022475"/>
    </source>
</evidence>
<name>A0A4R3KLG4_9SPHI</name>
<feature type="domain" description="Major facilitator superfamily (MFS) profile" evidence="7">
    <location>
        <begin position="13"/>
        <end position="394"/>
    </location>
</feature>
<dbReference type="PRINTS" id="PR01035">
    <property type="entry name" value="TCRTETA"/>
</dbReference>
<gene>
    <name evidence="8" type="ORF">EDD80_1165</name>
</gene>
<feature type="transmembrane region" description="Helical" evidence="6">
    <location>
        <begin position="141"/>
        <end position="161"/>
    </location>
</feature>
<sequence>MLTAPKRFNETLLLLILSAINFAYILDFVIVMPMGPQLMRIFDIDATQFALVVSSYTISAGICGFIGIFFIDRFDRKKALLSSFGGFTAGTLLCALAPDYTFLLLARVVTGLFGGVISALIYSIVGDYIPYERRGSAMGKVMAAFAVASVMGVPIGLWLAAEFNWHMPFLSLGLFSAIVFLIALFGLPSMKMHLQEKPLLKPVSVLKFILKDPNQLRALVLMMLMMIAGFTVIPFISPYFVKNVGMTEMELVYNYLVGGAFTFVSSQIIGKLSDKYGKRQMLIILCILSVLPILLVTHIGVMPLPLAVGACTLFFILVSGRSVPGLALITSTVNPEHRGSFMSFNSAVQQLSAGLATMLAGLIVVVGADGKLYHFGWVGILASLVSLVTIPLVTRIRPLEKEN</sequence>
<dbReference type="Proteomes" id="UP000295807">
    <property type="component" value="Unassembled WGS sequence"/>
</dbReference>
<feature type="transmembrane region" description="Helical" evidence="6">
    <location>
        <begin position="307"/>
        <end position="330"/>
    </location>
</feature>
<protein>
    <submittedName>
        <fullName evidence="8">Putative MFS family arabinose efflux permease</fullName>
    </submittedName>
</protein>
<evidence type="ECO:0000256" key="1">
    <source>
        <dbReference type="ARBA" id="ARBA00004651"/>
    </source>
</evidence>
<evidence type="ECO:0000256" key="3">
    <source>
        <dbReference type="ARBA" id="ARBA00022692"/>
    </source>
</evidence>
<feature type="transmembrane region" description="Helical" evidence="6">
    <location>
        <begin position="104"/>
        <end position="129"/>
    </location>
</feature>
<feature type="transmembrane region" description="Helical" evidence="6">
    <location>
        <begin position="282"/>
        <end position="301"/>
    </location>
</feature>
<dbReference type="AlphaFoldDB" id="A0A4R3KLG4"/>
<dbReference type="OrthoDB" id="9812221at2"/>
<evidence type="ECO:0000256" key="5">
    <source>
        <dbReference type="ARBA" id="ARBA00023136"/>
    </source>
</evidence>
<dbReference type="EMBL" id="SMAD01000016">
    <property type="protein sequence ID" value="TCS84913.1"/>
    <property type="molecule type" value="Genomic_DNA"/>
</dbReference>
<evidence type="ECO:0000256" key="4">
    <source>
        <dbReference type="ARBA" id="ARBA00022989"/>
    </source>
</evidence>
<dbReference type="InterPro" id="IPR001958">
    <property type="entry name" value="Tet-R_TetA/multi-R_MdtG-like"/>
</dbReference>
<dbReference type="GO" id="GO:0005886">
    <property type="term" value="C:plasma membrane"/>
    <property type="evidence" value="ECO:0007669"/>
    <property type="project" value="UniProtKB-SubCell"/>
</dbReference>
<dbReference type="GO" id="GO:0022857">
    <property type="term" value="F:transmembrane transporter activity"/>
    <property type="evidence" value="ECO:0007669"/>
    <property type="project" value="InterPro"/>
</dbReference>
<feature type="transmembrane region" description="Helical" evidence="6">
    <location>
        <begin position="12"/>
        <end position="34"/>
    </location>
</feature>
<dbReference type="Pfam" id="PF07690">
    <property type="entry name" value="MFS_1"/>
    <property type="match status" value="1"/>
</dbReference>
<dbReference type="InterPro" id="IPR036259">
    <property type="entry name" value="MFS_trans_sf"/>
</dbReference>
<dbReference type="RefSeq" id="WP_132130521.1">
    <property type="nucleotide sequence ID" value="NZ_CP042432.1"/>
</dbReference>
<dbReference type="PROSITE" id="PS50850">
    <property type="entry name" value="MFS"/>
    <property type="match status" value="1"/>
</dbReference>
<dbReference type="InterPro" id="IPR011701">
    <property type="entry name" value="MFS"/>
</dbReference>
<reference evidence="8 9" key="1">
    <citation type="submission" date="2019-03" db="EMBL/GenBank/DDBJ databases">
        <title>Genomic Encyclopedia of Type Strains, Phase IV (KMG-IV): sequencing the most valuable type-strain genomes for metagenomic binning, comparative biology and taxonomic classification.</title>
        <authorList>
            <person name="Goeker M."/>
        </authorList>
    </citation>
    <scope>NUCLEOTIDE SEQUENCE [LARGE SCALE GENOMIC DNA]</scope>
    <source>
        <strain evidence="8 9">DSM 21100</strain>
    </source>
</reference>
<dbReference type="PANTHER" id="PTHR43124:SF3">
    <property type="entry name" value="CHLORAMPHENICOL EFFLUX PUMP RV0191"/>
    <property type="match status" value="1"/>
</dbReference>
<dbReference type="InterPro" id="IPR020846">
    <property type="entry name" value="MFS_dom"/>
</dbReference>
<keyword evidence="2" id="KW-1003">Cell membrane</keyword>
<evidence type="ECO:0000256" key="6">
    <source>
        <dbReference type="SAM" id="Phobius"/>
    </source>
</evidence>
<dbReference type="InterPro" id="IPR050189">
    <property type="entry name" value="MFS_Efflux_Transporters"/>
</dbReference>
<evidence type="ECO:0000259" key="7">
    <source>
        <dbReference type="PROSITE" id="PS50850"/>
    </source>
</evidence>
<evidence type="ECO:0000313" key="9">
    <source>
        <dbReference type="Proteomes" id="UP000295807"/>
    </source>
</evidence>
<keyword evidence="4 6" id="KW-1133">Transmembrane helix</keyword>
<organism evidence="8 9">
    <name type="scientific">Anseongella ginsenosidimutans</name>
    <dbReference type="NCBI Taxonomy" id="496056"/>
    <lineage>
        <taxon>Bacteria</taxon>
        <taxon>Pseudomonadati</taxon>
        <taxon>Bacteroidota</taxon>
        <taxon>Sphingobacteriia</taxon>
        <taxon>Sphingobacteriales</taxon>
        <taxon>Sphingobacteriaceae</taxon>
        <taxon>Anseongella</taxon>
    </lineage>
</organism>
<feature type="transmembrane region" description="Helical" evidence="6">
    <location>
        <begin position="46"/>
        <end position="71"/>
    </location>
</feature>
<accession>A0A4R3KLG4</accession>
<evidence type="ECO:0000313" key="8">
    <source>
        <dbReference type="EMBL" id="TCS84913.1"/>
    </source>
</evidence>
<dbReference type="SUPFAM" id="SSF103473">
    <property type="entry name" value="MFS general substrate transporter"/>
    <property type="match status" value="1"/>
</dbReference>
<feature type="transmembrane region" description="Helical" evidence="6">
    <location>
        <begin position="167"/>
        <end position="187"/>
    </location>
</feature>
<keyword evidence="3 6" id="KW-0812">Transmembrane</keyword>
<feature type="transmembrane region" description="Helical" evidence="6">
    <location>
        <begin position="78"/>
        <end position="98"/>
    </location>
</feature>
<dbReference type="Gene3D" id="1.20.1250.20">
    <property type="entry name" value="MFS general substrate transporter like domains"/>
    <property type="match status" value="1"/>
</dbReference>